<evidence type="ECO:0000256" key="7">
    <source>
        <dbReference type="ARBA" id="ARBA00047943"/>
    </source>
</evidence>
<feature type="domain" description="Methyltransferase" evidence="9">
    <location>
        <begin position="76"/>
        <end position="222"/>
    </location>
</feature>
<dbReference type="InterPro" id="IPR029063">
    <property type="entry name" value="SAM-dependent_MTases_sf"/>
</dbReference>
<organism evidence="10 11">
    <name type="scientific">Methanocalculus taiwanensis</name>
    <dbReference type="NCBI Taxonomy" id="106207"/>
    <lineage>
        <taxon>Archaea</taxon>
        <taxon>Methanobacteriati</taxon>
        <taxon>Methanobacteriota</taxon>
        <taxon>Stenosarchaea group</taxon>
        <taxon>Methanomicrobia</taxon>
        <taxon>Methanomicrobiales</taxon>
        <taxon>Methanocalculaceae</taxon>
        <taxon>Methanocalculus</taxon>
    </lineage>
</organism>
<dbReference type="SUPFAM" id="SSF53335">
    <property type="entry name" value="S-adenosyl-L-methionine-dependent methyltransferases"/>
    <property type="match status" value="1"/>
</dbReference>
<dbReference type="CDD" id="cd02440">
    <property type="entry name" value="AdoMet_MTases"/>
    <property type="match status" value="1"/>
</dbReference>
<comment type="caution">
    <text evidence="10">The sequence shown here is derived from an EMBL/GenBank/DDBJ whole genome shotgun (WGS) entry which is preliminary data.</text>
</comment>
<dbReference type="GO" id="GO:0032259">
    <property type="term" value="P:methylation"/>
    <property type="evidence" value="ECO:0007669"/>
    <property type="project" value="UniProtKB-KW"/>
</dbReference>
<evidence type="ECO:0000256" key="8">
    <source>
        <dbReference type="ARBA" id="ARBA00048428"/>
    </source>
</evidence>
<evidence type="ECO:0000259" key="9">
    <source>
        <dbReference type="Pfam" id="PF13847"/>
    </source>
</evidence>
<dbReference type="Proteomes" id="UP001524383">
    <property type="component" value="Unassembled WGS sequence"/>
</dbReference>
<dbReference type="Gene3D" id="3.40.50.150">
    <property type="entry name" value="Vaccinia Virus protein VP39"/>
    <property type="match status" value="1"/>
</dbReference>
<evidence type="ECO:0000256" key="1">
    <source>
        <dbReference type="ARBA" id="ARBA00022679"/>
    </source>
</evidence>
<keyword evidence="10" id="KW-0489">Methyltransferase</keyword>
<dbReference type="PANTHER" id="PTHR43675:SF8">
    <property type="entry name" value="ARSENITE METHYLTRANSFERASE"/>
    <property type="match status" value="1"/>
</dbReference>
<dbReference type="EMBL" id="VOTZ01000017">
    <property type="protein sequence ID" value="MCQ1539002.1"/>
    <property type="molecule type" value="Genomic_DNA"/>
</dbReference>
<evidence type="ECO:0000256" key="4">
    <source>
        <dbReference type="ARBA" id="ARBA00034521"/>
    </source>
</evidence>
<comment type="catalytic activity">
    <reaction evidence="8">
        <text>arsenic triglutathione + 3 [thioredoxin]-dithiol + 3 S-adenosyl-L-methionine = trimethylarsine + 3 [thioredoxin]-disulfide + 3 glutathione + 3 S-adenosyl-L-homocysteine + 3 H(+)</text>
        <dbReference type="Rhea" id="RHEA:69432"/>
        <dbReference type="Rhea" id="RHEA-COMP:10698"/>
        <dbReference type="Rhea" id="RHEA-COMP:10700"/>
        <dbReference type="ChEBI" id="CHEBI:15378"/>
        <dbReference type="ChEBI" id="CHEBI:27130"/>
        <dbReference type="ChEBI" id="CHEBI:29950"/>
        <dbReference type="ChEBI" id="CHEBI:50058"/>
        <dbReference type="ChEBI" id="CHEBI:57856"/>
        <dbReference type="ChEBI" id="CHEBI:57925"/>
        <dbReference type="ChEBI" id="CHEBI:59789"/>
        <dbReference type="ChEBI" id="CHEBI:183640"/>
        <dbReference type="EC" id="2.1.1.137"/>
    </reaction>
</comment>
<reference evidence="10 11" key="1">
    <citation type="submission" date="2019-08" db="EMBL/GenBank/DDBJ databases">
        <authorList>
            <person name="Chen S.-C."/>
            <person name="Lai M.-C."/>
            <person name="You Y.-T."/>
        </authorList>
    </citation>
    <scope>NUCLEOTIDE SEQUENCE [LARGE SCALE GENOMIC DNA]</scope>
    <source>
        <strain evidence="10 11">P2F9704a</strain>
    </source>
</reference>
<dbReference type="PANTHER" id="PTHR43675">
    <property type="entry name" value="ARSENITE METHYLTRANSFERASE"/>
    <property type="match status" value="1"/>
</dbReference>
<comment type="catalytic activity">
    <reaction evidence="7">
        <text>arsenic triglutathione + 2 [thioredoxin]-dithiol + 2 S-adenosyl-L-methionine + H2O = dimethylarsinous acid + 2 [thioredoxin]-disulfide + 3 glutathione + 2 S-adenosyl-L-homocysteine + 2 H(+)</text>
        <dbReference type="Rhea" id="RHEA:69464"/>
        <dbReference type="Rhea" id="RHEA-COMP:10698"/>
        <dbReference type="Rhea" id="RHEA-COMP:10700"/>
        <dbReference type="ChEBI" id="CHEBI:15377"/>
        <dbReference type="ChEBI" id="CHEBI:15378"/>
        <dbReference type="ChEBI" id="CHEBI:23808"/>
        <dbReference type="ChEBI" id="CHEBI:29950"/>
        <dbReference type="ChEBI" id="CHEBI:50058"/>
        <dbReference type="ChEBI" id="CHEBI:57856"/>
        <dbReference type="ChEBI" id="CHEBI:57925"/>
        <dbReference type="ChEBI" id="CHEBI:59789"/>
        <dbReference type="ChEBI" id="CHEBI:183640"/>
        <dbReference type="EC" id="2.1.1.137"/>
    </reaction>
</comment>
<dbReference type="InterPro" id="IPR025714">
    <property type="entry name" value="Methyltranfer_dom"/>
</dbReference>
<keyword evidence="1" id="KW-0808">Transferase</keyword>
<comment type="similarity">
    <text evidence="3">Belongs to the methyltransferase superfamily. Arsenite methyltransferase family.</text>
</comment>
<dbReference type="NCBIfam" id="NF008823">
    <property type="entry name" value="PRK11873.1"/>
    <property type="match status" value="1"/>
</dbReference>
<evidence type="ECO:0000313" key="11">
    <source>
        <dbReference type="Proteomes" id="UP001524383"/>
    </source>
</evidence>
<dbReference type="AlphaFoldDB" id="A0ABD4TN05"/>
<evidence type="ECO:0000256" key="5">
    <source>
        <dbReference type="ARBA" id="ARBA00034545"/>
    </source>
</evidence>
<protein>
    <recommendedName>
        <fullName evidence="5">Arsenite methyltransferase</fullName>
        <ecNumber evidence="4">2.1.1.137</ecNumber>
    </recommendedName>
</protein>
<dbReference type="Pfam" id="PF13847">
    <property type="entry name" value="Methyltransf_31"/>
    <property type="match status" value="1"/>
</dbReference>
<comment type="catalytic activity">
    <reaction evidence="6">
        <text>arsenic triglutathione + [thioredoxin]-dithiol + S-adenosyl-L-methionine + 2 H2O = methylarsonous acid + [thioredoxin]-disulfide + 3 glutathione + S-adenosyl-L-homocysteine + H(+)</text>
        <dbReference type="Rhea" id="RHEA:69460"/>
        <dbReference type="Rhea" id="RHEA-COMP:10698"/>
        <dbReference type="Rhea" id="RHEA-COMP:10700"/>
        <dbReference type="ChEBI" id="CHEBI:15377"/>
        <dbReference type="ChEBI" id="CHEBI:15378"/>
        <dbReference type="ChEBI" id="CHEBI:17826"/>
        <dbReference type="ChEBI" id="CHEBI:29950"/>
        <dbReference type="ChEBI" id="CHEBI:50058"/>
        <dbReference type="ChEBI" id="CHEBI:57856"/>
        <dbReference type="ChEBI" id="CHEBI:57925"/>
        <dbReference type="ChEBI" id="CHEBI:59789"/>
        <dbReference type="ChEBI" id="CHEBI:183640"/>
        <dbReference type="EC" id="2.1.1.137"/>
    </reaction>
</comment>
<evidence type="ECO:0000256" key="6">
    <source>
        <dbReference type="ARBA" id="ARBA00047941"/>
    </source>
</evidence>
<gene>
    <name evidence="10" type="primary">arsM</name>
    <name evidence="10" type="ORF">FTO68_08430</name>
</gene>
<sequence>MTDRESTRRRVRERYGKVAREGGFGCGCGPGCCDGRQDPQSVSASFGYSDEEQQAVPKGANLGLGCGNPVALASLKEGDTVLDLGSGAGFDCFLASQKVGASGHVIGVDMTVDMLEKARRNAQEGGYANVEFRLGEIEHLPVADASVDVVISNCVINLSVNKPQVFSEIFRVLRPGGRLLVSDIVLTAPLPDAIKNSSLLYTSCVSGALLKEEYQKCIHDAGFSRITIYGESVFPLNHIISEPELIRTIGSVPLDEAERKRLSDSIVSIKIGAEKKM</sequence>
<name>A0ABD4TN05_9EURY</name>
<keyword evidence="2" id="KW-0949">S-adenosyl-L-methionine</keyword>
<evidence type="ECO:0000256" key="2">
    <source>
        <dbReference type="ARBA" id="ARBA00022691"/>
    </source>
</evidence>
<dbReference type="InterPro" id="IPR026669">
    <property type="entry name" value="Arsenite_MeTrfase-like"/>
</dbReference>
<keyword evidence="11" id="KW-1185">Reference proteome</keyword>
<accession>A0ABD4TN05</accession>
<dbReference type="GO" id="GO:0030791">
    <property type="term" value="F:arsenite methyltransferase activity"/>
    <property type="evidence" value="ECO:0007669"/>
    <property type="project" value="UniProtKB-EC"/>
</dbReference>
<dbReference type="EC" id="2.1.1.137" evidence="4"/>
<evidence type="ECO:0000256" key="3">
    <source>
        <dbReference type="ARBA" id="ARBA00034487"/>
    </source>
</evidence>
<evidence type="ECO:0000313" key="10">
    <source>
        <dbReference type="EMBL" id="MCQ1539002.1"/>
    </source>
</evidence>
<dbReference type="RefSeq" id="WP_255332964.1">
    <property type="nucleotide sequence ID" value="NZ_VOTZ01000017.1"/>
</dbReference>
<proteinExistence type="inferred from homology"/>